<dbReference type="Proteomes" id="UP000027195">
    <property type="component" value="Unassembled WGS sequence"/>
</dbReference>
<dbReference type="HOGENOM" id="CLU_1885440_0_0_1"/>
<organism evidence="2 3">
    <name type="scientific">Botryobasidium botryosum (strain FD-172 SS1)</name>
    <dbReference type="NCBI Taxonomy" id="930990"/>
    <lineage>
        <taxon>Eukaryota</taxon>
        <taxon>Fungi</taxon>
        <taxon>Dikarya</taxon>
        <taxon>Basidiomycota</taxon>
        <taxon>Agaricomycotina</taxon>
        <taxon>Agaricomycetes</taxon>
        <taxon>Cantharellales</taxon>
        <taxon>Botryobasidiaceae</taxon>
        <taxon>Botryobasidium</taxon>
    </lineage>
</organism>
<dbReference type="AlphaFoldDB" id="A0A067M8M0"/>
<proteinExistence type="predicted"/>
<dbReference type="InParanoid" id="A0A067M8M0"/>
<feature type="compositionally biased region" description="Pro residues" evidence="1">
    <location>
        <begin position="98"/>
        <end position="119"/>
    </location>
</feature>
<evidence type="ECO:0000313" key="2">
    <source>
        <dbReference type="EMBL" id="KDQ11889.1"/>
    </source>
</evidence>
<sequence>MLSIRSSAVPSLRATTACCMSTYPVLLESANTLMCRNIYSLSCSCRCRCKRWARRSPTLQACKFINSRITMLLAYVPAAPYIYFPSTLDITTLQAKSGPPPPAHHHPPPPPPPPPPPRMTPRQSVLTAGHVRGTA</sequence>
<evidence type="ECO:0000256" key="1">
    <source>
        <dbReference type="SAM" id="MobiDB-lite"/>
    </source>
</evidence>
<accession>A0A067M8M0</accession>
<protein>
    <submittedName>
        <fullName evidence="2">Uncharacterized protein</fullName>
    </submittedName>
</protein>
<dbReference type="EMBL" id="KL198054">
    <property type="protein sequence ID" value="KDQ11889.1"/>
    <property type="molecule type" value="Genomic_DNA"/>
</dbReference>
<keyword evidence="3" id="KW-1185">Reference proteome</keyword>
<feature type="region of interest" description="Disordered" evidence="1">
    <location>
        <begin position="94"/>
        <end position="135"/>
    </location>
</feature>
<name>A0A067M8M0_BOTB1</name>
<reference evidence="3" key="1">
    <citation type="journal article" date="2014" name="Proc. Natl. Acad. Sci. U.S.A.">
        <title>Extensive sampling of basidiomycete genomes demonstrates inadequacy of the white-rot/brown-rot paradigm for wood decay fungi.</title>
        <authorList>
            <person name="Riley R."/>
            <person name="Salamov A.A."/>
            <person name="Brown D.W."/>
            <person name="Nagy L.G."/>
            <person name="Floudas D."/>
            <person name="Held B.W."/>
            <person name="Levasseur A."/>
            <person name="Lombard V."/>
            <person name="Morin E."/>
            <person name="Otillar R."/>
            <person name="Lindquist E.A."/>
            <person name="Sun H."/>
            <person name="LaButti K.M."/>
            <person name="Schmutz J."/>
            <person name="Jabbour D."/>
            <person name="Luo H."/>
            <person name="Baker S.E."/>
            <person name="Pisabarro A.G."/>
            <person name="Walton J.D."/>
            <person name="Blanchette R.A."/>
            <person name="Henrissat B."/>
            <person name="Martin F."/>
            <person name="Cullen D."/>
            <person name="Hibbett D.S."/>
            <person name="Grigoriev I.V."/>
        </authorList>
    </citation>
    <scope>NUCLEOTIDE SEQUENCE [LARGE SCALE GENOMIC DNA]</scope>
    <source>
        <strain evidence="3">FD-172 SS1</strain>
    </source>
</reference>
<gene>
    <name evidence="2" type="ORF">BOTBODRAFT_431751</name>
</gene>
<evidence type="ECO:0000313" key="3">
    <source>
        <dbReference type="Proteomes" id="UP000027195"/>
    </source>
</evidence>